<dbReference type="Gene3D" id="3.30.70.2330">
    <property type="match status" value="1"/>
</dbReference>
<sequence length="906" mass="101598">MNSNSCCHPSSALIDFLDVGGTMTISQEIANLTEDSGQDLPEENVQIGSIQGTVVGLRYYTGTVNRGEMVSLVRQPQNPYDRNAVMVANVFGSQVGHIKKELAAPMAYIMDNNLARVEGVVPYGEKNTFSMPVNLTFWGREENREAVHNQMRCHGFRLGTEFKGGTTQTSVGRDLLGLSSKISAIPLTEEELKNAFDKLFDDLMEDKTREMEPAEAVCTSLLPHQKQALSWMTSRENSNDLPPFWEEKHGLYFNVLTNFAIKERPEKVLGGILADDMGLGKTLTTIALIVSNFHNGKPLPLEQSCRHQERYSYFRFLKFSGKLKGRLSLVLDILSVSANVLVLSFPGVVLLDDVDFASALECTSSQIGPAKKSAKKGSGGYNIDHFFRARATLIVCPLSVLSNWLDQFEQHIQADVTLKVYLYYGAERIRSVNLLSEQDVVLTTYNVLSSDYGNKGNSPLHKVSWLRVVLDEGHVIRNPNALQSKAVLELQSERRWILSGTPIQNSLKDLYMLLSFLKLKPFDLKGWWNRIIQRPVTMGDRVGLKNLQALVKGITLRRTKNSKVAGRTLVQLPERRVFVQHVRREGRKIKTACLYRYFEEGTVMTNYADVLAILVRLRQHCCHPSLVGKYTRADDPGTPSELRERLINKITLVLNSGSDEECAICLDSLRQPVITYCAHVYCRPCICEVIRSEKQARCPLCRAPIKTKELVEYPGEEMEAGPATGENCRSSSKVDALMSNLLKLRSEDPTVKSLVVSQFTRFMDLIEVPLREYGFSFTRLDGSMAQKTRAKAIQDFQDSSPGSPTIMLLSLKAGGVGLNLTAASHVFMMDPAWNPAAEDQCVDRCHRLGQSRDVVITKFIVKDSVEENMVKIQKKKQELVDKAFGVKKPQDLKQARIDEIRALMEI</sequence>
<keyword evidence="8" id="KW-0067">ATP-binding</keyword>
<dbReference type="InterPro" id="IPR018957">
    <property type="entry name" value="Znf_C3HC4_RING-type"/>
</dbReference>
<evidence type="ECO:0000256" key="4">
    <source>
        <dbReference type="ARBA" id="ARBA00022771"/>
    </source>
</evidence>
<dbReference type="PANTHER" id="PTHR45626">
    <property type="entry name" value="TRANSCRIPTION TERMINATION FACTOR 2-RELATED"/>
    <property type="match status" value="1"/>
</dbReference>
<dbReference type="InterPro" id="IPR050628">
    <property type="entry name" value="SNF2_RAD54_helicase_TF"/>
</dbReference>
<dbReference type="Gene3D" id="3.30.40.10">
    <property type="entry name" value="Zinc/RING finger domain, C3HC4 (zinc finger)"/>
    <property type="match status" value="1"/>
</dbReference>
<proteinExistence type="predicted"/>
<keyword evidence="2" id="KW-0479">Metal-binding</keyword>
<dbReference type="Ensembl" id="ENSCCRT00010131728.1">
    <property type="protein sequence ID" value="ENSCCRP00010118569.1"/>
    <property type="gene ID" value="ENSCCRG00010051919.1"/>
</dbReference>
<comment type="subcellular location">
    <subcellularLocation>
        <location evidence="1">Nucleus</location>
    </subcellularLocation>
</comment>
<dbReference type="SUPFAM" id="SSF52540">
    <property type="entry name" value="P-loop containing nucleoside triphosphate hydrolases"/>
    <property type="match status" value="2"/>
</dbReference>
<keyword evidence="15" id="KW-1185">Reference proteome</keyword>
<dbReference type="GO" id="GO:0005524">
    <property type="term" value="F:ATP binding"/>
    <property type="evidence" value="ECO:0007669"/>
    <property type="project" value="UniProtKB-KW"/>
</dbReference>
<evidence type="ECO:0000256" key="2">
    <source>
        <dbReference type="ARBA" id="ARBA00022723"/>
    </source>
</evidence>
<dbReference type="SMART" id="SM00910">
    <property type="entry name" value="HIRAN"/>
    <property type="match status" value="1"/>
</dbReference>
<keyword evidence="3" id="KW-0547">Nucleotide-binding</keyword>
<evidence type="ECO:0000256" key="7">
    <source>
        <dbReference type="ARBA" id="ARBA00022833"/>
    </source>
</evidence>
<dbReference type="Proteomes" id="UP000694427">
    <property type="component" value="Unplaced"/>
</dbReference>
<gene>
    <name evidence="14" type="primary">LOC109055925</name>
</gene>
<organism evidence="14 15">
    <name type="scientific">Cyprinus carpio</name>
    <name type="common">Common carp</name>
    <dbReference type="NCBI Taxonomy" id="7962"/>
    <lineage>
        <taxon>Eukaryota</taxon>
        <taxon>Metazoa</taxon>
        <taxon>Chordata</taxon>
        <taxon>Craniata</taxon>
        <taxon>Vertebrata</taxon>
        <taxon>Euteleostomi</taxon>
        <taxon>Actinopterygii</taxon>
        <taxon>Neopterygii</taxon>
        <taxon>Teleostei</taxon>
        <taxon>Ostariophysi</taxon>
        <taxon>Cypriniformes</taxon>
        <taxon>Cyprinidae</taxon>
        <taxon>Cyprininae</taxon>
        <taxon>Cyprinus</taxon>
    </lineage>
</organism>
<dbReference type="Pfam" id="PF00097">
    <property type="entry name" value="zf-C3HC4"/>
    <property type="match status" value="1"/>
</dbReference>
<dbReference type="Pfam" id="PF08797">
    <property type="entry name" value="HIRAN"/>
    <property type="match status" value="1"/>
</dbReference>
<feature type="domain" description="Helicase C-terminal" evidence="13">
    <location>
        <begin position="736"/>
        <end position="900"/>
    </location>
</feature>
<dbReference type="SMART" id="SM00490">
    <property type="entry name" value="HELICc"/>
    <property type="match status" value="1"/>
</dbReference>
<evidence type="ECO:0000256" key="6">
    <source>
        <dbReference type="ARBA" id="ARBA00022806"/>
    </source>
</evidence>
<dbReference type="GO" id="GO:0003676">
    <property type="term" value="F:nucleic acid binding"/>
    <property type="evidence" value="ECO:0007669"/>
    <property type="project" value="InterPro"/>
</dbReference>
<dbReference type="InterPro" id="IPR038718">
    <property type="entry name" value="SNF2-like_sf"/>
</dbReference>
<evidence type="ECO:0000256" key="10">
    <source>
        <dbReference type="PROSITE-ProRule" id="PRU00175"/>
    </source>
</evidence>
<dbReference type="CDD" id="cd16509">
    <property type="entry name" value="RING-HC_HLTF"/>
    <property type="match status" value="1"/>
</dbReference>
<dbReference type="PROSITE" id="PS50089">
    <property type="entry name" value="ZF_RING_2"/>
    <property type="match status" value="1"/>
</dbReference>
<dbReference type="GO" id="GO:0006281">
    <property type="term" value="P:DNA repair"/>
    <property type="evidence" value="ECO:0007669"/>
    <property type="project" value="TreeGrafter"/>
</dbReference>
<dbReference type="SMART" id="SM00487">
    <property type="entry name" value="DEXDc"/>
    <property type="match status" value="1"/>
</dbReference>
<dbReference type="Gene3D" id="3.40.50.300">
    <property type="entry name" value="P-loop containing nucleotide triphosphate hydrolases"/>
    <property type="match status" value="1"/>
</dbReference>
<dbReference type="AlphaFoldDB" id="A0A8C1RPQ7"/>
<dbReference type="GO" id="GO:0008094">
    <property type="term" value="F:ATP-dependent activity, acting on DNA"/>
    <property type="evidence" value="ECO:0007669"/>
    <property type="project" value="TreeGrafter"/>
</dbReference>
<dbReference type="GO" id="GO:0004386">
    <property type="term" value="F:helicase activity"/>
    <property type="evidence" value="ECO:0007669"/>
    <property type="project" value="UniProtKB-KW"/>
</dbReference>
<dbReference type="InterPro" id="IPR001841">
    <property type="entry name" value="Znf_RING"/>
</dbReference>
<feature type="domain" description="Helicase ATP-binding" evidence="12">
    <location>
        <begin position="262"/>
        <end position="520"/>
    </location>
</feature>
<dbReference type="PROSITE" id="PS51192">
    <property type="entry name" value="HELICASE_ATP_BIND_1"/>
    <property type="match status" value="1"/>
</dbReference>
<dbReference type="Pfam" id="PF00271">
    <property type="entry name" value="Helicase_C"/>
    <property type="match status" value="1"/>
</dbReference>
<keyword evidence="6" id="KW-0347">Helicase</keyword>
<dbReference type="InterPro" id="IPR014001">
    <property type="entry name" value="Helicase_ATP-bd"/>
</dbReference>
<dbReference type="GO" id="GO:0008270">
    <property type="term" value="F:zinc ion binding"/>
    <property type="evidence" value="ECO:0007669"/>
    <property type="project" value="UniProtKB-KW"/>
</dbReference>
<accession>A0A8C1RPQ7</accession>
<reference evidence="14" key="2">
    <citation type="submission" date="2025-09" db="UniProtKB">
        <authorList>
            <consortium name="Ensembl"/>
        </authorList>
    </citation>
    <scope>IDENTIFICATION</scope>
</reference>
<dbReference type="GO" id="GO:0005634">
    <property type="term" value="C:nucleus"/>
    <property type="evidence" value="ECO:0007669"/>
    <property type="project" value="UniProtKB-SubCell"/>
</dbReference>
<evidence type="ECO:0000259" key="11">
    <source>
        <dbReference type="PROSITE" id="PS50089"/>
    </source>
</evidence>
<protein>
    <submittedName>
        <fullName evidence="14">Helicase-like transcription factor</fullName>
    </submittedName>
</protein>
<evidence type="ECO:0000256" key="9">
    <source>
        <dbReference type="ARBA" id="ARBA00023242"/>
    </source>
</evidence>
<dbReference type="CDD" id="cd18793">
    <property type="entry name" value="SF2_C_SNF"/>
    <property type="match status" value="1"/>
</dbReference>
<dbReference type="PANTHER" id="PTHR45626:SF17">
    <property type="entry name" value="HELICASE-LIKE TRANSCRIPTION FACTOR"/>
    <property type="match status" value="1"/>
</dbReference>
<evidence type="ECO:0000259" key="13">
    <source>
        <dbReference type="PROSITE" id="PS51194"/>
    </source>
</evidence>
<keyword evidence="9" id="KW-0539">Nucleus</keyword>
<dbReference type="Gene3D" id="3.40.50.10810">
    <property type="entry name" value="Tandem AAA-ATPase domain"/>
    <property type="match status" value="2"/>
</dbReference>
<evidence type="ECO:0000256" key="1">
    <source>
        <dbReference type="ARBA" id="ARBA00004123"/>
    </source>
</evidence>
<evidence type="ECO:0000259" key="12">
    <source>
        <dbReference type="PROSITE" id="PS51192"/>
    </source>
</evidence>
<dbReference type="Pfam" id="PF00176">
    <property type="entry name" value="SNF2-rel_dom"/>
    <property type="match status" value="1"/>
</dbReference>
<name>A0A8C1RPQ7_CYPCA</name>
<dbReference type="InterPro" id="IPR027417">
    <property type="entry name" value="P-loop_NTPase"/>
</dbReference>
<evidence type="ECO:0000313" key="15">
    <source>
        <dbReference type="Proteomes" id="UP000694427"/>
    </source>
</evidence>
<dbReference type="InterPro" id="IPR017907">
    <property type="entry name" value="Znf_RING_CS"/>
</dbReference>
<dbReference type="SUPFAM" id="SSF57850">
    <property type="entry name" value="RING/U-box"/>
    <property type="match status" value="1"/>
</dbReference>
<evidence type="ECO:0000256" key="5">
    <source>
        <dbReference type="ARBA" id="ARBA00022801"/>
    </source>
</evidence>
<dbReference type="InterPro" id="IPR049730">
    <property type="entry name" value="SNF2/RAD54-like_C"/>
</dbReference>
<dbReference type="PROSITE" id="PS51194">
    <property type="entry name" value="HELICASE_CTER"/>
    <property type="match status" value="1"/>
</dbReference>
<dbReference type="PROSITE" id="PS00518">
    <property type="entry name" value="ZF_RING_1"/>
    <property type="match status" value="1"/>
</dbReference>
<reference evidence="14" key="1">
    <citation type="submission" date="2025-08" db="UniProtKB">
        <authorList>
            <consortium name="Ensembl"/>
        </authorList>
    </citation>
    <scope>IDENTIFICATION</scope>
</reference>
<dbReference type="GO" id="GO:0016818">
    <property type="term" value="F:hydrolase activity, acting on acid anhydrides, in phosphorus-containing anhydrides"/>
    <property type="evidence" value="ECO:0007669"/>
    <property type="project" value="InterPro"/>
</dbReference>
<keyword evidence="7" id="KW-0862">Zinc</keyword>
<evidence type="ECO:0000256" key="3">
    <source>
        <dbReference type="ARBA" id="ARBA00022741"/>
    </source>
</evidence>
<feature type="domain" description="RING-type" evidence="11">
    <location>
        <begin position="662"/>
        <end position="702"/>
    </location>
</feature>
<dbReference type="InterPro" id="IPR001650">
    <property type="entry name" value="Helicase_C-like"/>
</dbReference>
<dbReference type="InterPro" id="IPR013083">
    <property type="entry name" value="Znf_RING/FYVE/PHD"/>
</dbReference>
<keyword evidence="4 10" id="KW-0863">Zinc-finger</keyword>
<keyword evidence="5" id="KW-0378">Hydrolase</keyword>
<evidence type="ECO:0000313" key="14">
    <source>
        <dbReference type="Ensembl" id="ENSCCRP00010118569.1"/>
    </source>
</evidence>
<evidence type="ECO:0000256" key="8">
    <source>
        <dbReference type="ARBA" id="ARBA00022840"/>
    </source>
</evidence>
<dbReference type="InterPro" id="IPR000330">
    <property type="entry name" value="SNF2_N"/>
</dbReference>
<dbReference type="CDD" id="cd18071">
    <property type="entry name" value="DEXHc_HLTF1_SMARC3"/>
    <property type="match status" value="1"/>
</dbReference>
<dbReference type="InterPro" id="IPR014905">
    <property type="entry name" value="HIRAN"/>
</dbReference>
<dbReference type="SMART" id="SM00184">
    <property type="entry name" value="RING"/>
    <property type="match status" value="1"/>
</dbReference>